<dbReference type="Proteomes" id="UP001257627">
    <property type="component" value="Unassembled WGS sequence"/>
</dbReference>
<dbReference type="GeneID" id="93994616"/>
<dbReference type="EMBL" id="JARAKF010000001">
    <property type="protein sequence ID" value="MDU8991367.1"/>
    <property type="molecule type" value="Genomic_DNA"/>
</dbReference>
<keyword evidence="2" id="KW-1185">Reference proteome</keyword>
<gene>
    <name evidence="1" type="ORF">PU648_02950</name>
</gene>
<protein>
    <submittedName>
        <fullName evidence="1">Bleomycin resistance protein</fullName>
    </submittedName>
</protein>
<sequence length="62" mass="7000">MDIPTLAELLRETEEHHGPYEASAPKHHWSDWYAAYIVARENGRAPDEAADDAALHMESLGR</sequence>
<reference evidence="1 2" key="1">
    <citation type="submission" date="2023-02" db="EMBL/GenBank/DDBJ databases">
        <authorList>
            <person name="Maleckis M."/>
        </authorList>
    </citation>
    <scope>NUCLEOTIDE SEQUENCE [LARGE SCALE GENOMIC DNA]</scope>
    <source>
        <strain evidence="1 2">P8-A2</strain>
    </source>
</reference>
<accession>A0ABU3UBT0</accession>
<evidence type="ECO:0000313" key="2">
    <source>
        <dbReference type="Proteomes" id="UP001257627"/>
    </source>
</evidence>
<dbReference type="RefSeq" id="WP_060898602.1">
    <property type="nucleotide sequence ID" value="NZ_CP107955.1"/>
</dbReference>
<comment type="caution">
    <text evidence="1">The sequence shown here is derived from an EMBL/GenBank/DDBJ whole genome shotgun (WGS) entry which is preliminary data.</text>
</comment>
<organism evidence="1 2">
    <name type="scientific">Streptomyces mirabilis</name>
    <dbReference type="NCBI Taxonomy" id="68239"/>
    <lineage>
        <taxon>Bacteria</taxon>
        <taxon>Bacillati</taxon>
        <taxon>Actinomycetota</taxon>
        <taxon>Actinomycetes</taxon>
        <taxon>Kitasatosporales</taxon>
        <taxon>Streptomycetaceae</taxon>
        <taxon>Streptomyces</taxon>
    </lineage>
</organism>
<evidence type="ECO:0000313" key="1">
    <source>
        <dbReference type="EMBL" id="MDU8991367.1"/>
    </source>
</evidence>
<name>A0ABU3UBT0_9ACTN</name>
<proteinExistence type="predicted"/>